<dbReference type="Proteomes" id="UP000468735">
    <property type="component" value="Unassembled WGS sequence"/>
</dbReference>
<evidence type="ECO:0000313" key="8">
    <source>
        <dbReference type="Proteomes" id="UP000468735"/>
    </source>
</evidence>
<feature type="transmembrane region" description="Helical" evidence="6">
    <location>
        <begin position="87"/>
        <end position="107"/>
    </location>
</feature>
<dbReference type="CDD" id="cd06173">
    <property type="entry name" value="MFS_MefA_like"/>
    <property type="match status" value="1"/>
</dbReference>
<evidence type="ECO:0000256" key="4">
    <source>
        <dbReference type="ARBA" id="ARBA00022989"/>
    </source>
</evidence>
<evidence type="ECO:0000256" key="2">
    <source>
        <dbReference type="ARBA" id="ARBA00022475"/>
    </source>
</evidence>
<comment type="subcellular location">
    <subcellularLocation>
        <location evidence="1">Cell membrane</location>
        <topology evidence="1">Multi-pass membrane protein</topology>
    </subcellularLocation>
</comment>
<dbReference type="OrthoDB" id="4528313at2"/>
<sequence>MAITPGADSGLGLDHDPDRPAGRCRRVAASASVTRRLAGAVSLFRGNPVWVRYFLGRWISVTGSTVAPIALAFAVLDLGGGPTGLGLVLVSGPVTHIVVSPFAGVVADRFARHLVLACCQVVNGTVQAVTALLVLTGAATVPVLAGLGLVTGAATSAIRPAGQGLLPQLVERDRLPDANALTQISNNLAGIGGPALAGVLVAGIGPGWVLAWDAASFFLSAALLFTLPVGRVKRGLQTGMLAELREGWAVFLSLRWVGVLALLSATSSALWAAGITVLGPAYANDHLGGPAAWGVLNSALAAGFAVGSITALLVRPRRAGLICCLAMLPEAALLGCLAAQLPLPAIAVTAAVCGVGGTFELVTYTSTLQARLPEEQMSRVLATIALVTSLLVPVALVSAGPLAAAAGATTVLAAAAVTALLAAALAFSIRDVRNLGKDDGSEGGVNEV</sequence>
<accession>A0A6H9YVW8</accession>
<evidence type="ECO:0000313" key="7">
    <source>
        <dbReference type="EMBL" id="KAB2344846.1"/>
    </source>
</evidence>
<dbReference type="EMBL" id="WBMT01000015">
    <property type="protein sequence ID" value="KAB2344846.1"/>
    <property type="molecule type" value="Genomic_DNA"/>
</dbReference>
<reference evidence="7 8" key="1">
    <citation type="submission" date="2019-09" db="EMBL/GenBank/DDBJ databases">
        <title>Actinomadura physcomitrii sp. nov., a novel actinomycete isolated from moss [Physcomitrium sphaericum (Ludw) Fuernr].</title>
        <authorList>
            <person name="Zhuang X."/>
            <person name="Liu C."/>
        </authorList>
    </citation>
    <scope>NUCLEOTIDE SEQUENCE [LARGE SCALE GENOMIC DNA]</scope>
    <source>
        <strain evidence="7 8">HMC1</strain>
    </source>
</reference>
<feature type="transmembrane region" description="Helical" evidence="6">
    <location>
        <begin position="54"/>
        <end position="75"/>
    </location>
</feature>
<dbReference type="InterPro" id="IPR011701">
    <property type="entry name" value="MFS"/>
</dbReference>
<feature type="transmembrane region" description="Helical" evidence="6">
    <location>
        <begin position="248"/>
        <end position="271"/>
    </location>
</feature>
<evidence type="ECO:0000256" key="5">
    <source>
        <dbReference type="ARBA" id="ARBA00023136"/>
    </source>
</evidence>
<dbReference type="GO" id="GO:0022857">
    <property type="term" value="F:transmembrane transporter activity"/>
    <property type="evidence" value="ECO:0007669"/>
    <property type="project" value="InterPro"/>
</dbReference>
<comment type="caution">
    <text evidence="7">The sequence shown here is derived from an EMBL/GenBank/DDBJ whole genome shotgun (WGS) entry which is preliminary data.</text>
</comment>
<protein>
    <submittedName>
        <fullName evidence="7">MFS transporter</fullName>
    </submittedName>
</protein>
<keyword evidence="8" id="KW-1185">Reference proteome</keyword>
<dbReference type="InterPro" id="IPR036259">
    <property type="entry name" value="MFS_trans_sf"/>
</dbReference>
<keyword evidence="4 6" id="KW-1133">Transmembrane helix</keyword>
<keyword evidence="3 6" id="KW-0812">Transmembrane</keyword>
<keyword evidence="2" id="KW-1003">Cell membrane</keyword>
<keyword evidence="5 6" id="KW-0472">Membrane</keyword>
<feature type="transmembrane region" description="Helical" evidence="6">
    <location>
        <begin position="346"/>
        <end position="368"/>
    </location>
</feature>
<feature type="transmembrane region" description="Helical" evidence="6">
    <location>
        <begin position="380"/>
        <end position="399"/>
    </location>
</feature>
<gene>
    <name evidence="7" type="ORF">F8566_30100</name>
</gene>
<feature type="transmembrane region" description="Helical" evidence="6">
    <location>
        <begin position="405"/>
        <end position="427"/>
    </location>
</feature>
<feature type="transmembrane region" description="Helical" evidence="6">
    <location>
        <begin position="321"/>
        <end position="340"/>
    </location>
</feature>
<organism evidence="7 8">
    <name type="scientific">Actinomadura rudentiformis</name>
    <dbReference type="NCBI Taxonomy" id="359158"/>
    <lineage>
        <taxon>Bacteria</taxon>
        <taxon>Bacillati</taxon>
        <taxon>Actinomycetota</taxon>
        <taxon>Actinomycetes</taxon>
        <taxon>Streptosporangiales</taxon>
        <taxon>Thermomonosporaceae</taxon>
        <taxon>Actinomadura</taxon>
    </lineage>
</organism>
<feature type="transmembrane region" description="Helical" evidence="6">
    <location>
        <begin position="291"/>
        <end position="314"/>
    </location>
</feature>
<dbReference type="GO" id="GO:0005886">
    <property type="term" value="C:plasma membrane"/>
    <property type="evidence" value="ECO:0007669"/>
    <property type="project" value="UniProtKB-SubCell"/>
</dbReference>
<name>A0A6H9YVW8_9ACTN</name>
<dbReference type="PANTHER" id="PTHR23513:SF11">
    <property type="entry name" value="STAPHYLOFERRIN A TRANSPORTER"/>
    <property type="match status" value="1"/>
</dbReference>
<evidence type="ECO:0000256" key="6">
    <source>
        <dbReference type="SAM" id="Phobius"/>
    </source>
</evidence>
<evidence type="ECO:0000256" key="1">
    <source>
        <dbReference type="ARBA" id="ARBA00004651"/>
    </source>
</evidence>
<feature type="transmembrane region" description="Helical" evidence="6">
    <location>
        <begin position="208"/>
        <end position="227"/>
    </location>
</feature>
<proteinExistence type="predicted"/>
<dbReference type="Gene3D" id="1.20.1250.20">
    <property type="entry name" value="MFS general substrate transporter like domains"/>
    <property type="match status" value="1"/>
</dbReference>
<dbReference type="SUPFAM" id="SSF103473">
    <property type="entry name" value="MFS general substrate transporter"/>
    <property type="match status" value="1"/>
</dbReference>
<dbReference type="Pfam" id="PF07690">
    <property type="entry name" value="MFS_1"/>
    <property type="match status" value="1"/>
</dbReference>
<evidence type="ECO:0000256" key="3">
    <source>
        <dbReference type="ARBA" id="ARBA00022692"/>
    </source>
</evidence>
<dbReference type="AlphaFoldDB" id="A0A6H9YVW8"/>
<dbReference type="PANTHER" id="PTHR23513">
    <property type="entry name" value="INTEGRAL MEMBRANE EFFLUX PROTEIN-RELATED"/>
    <property type="match status" value="1"/>
</dbReference>